<accession>A0A7R9A1B7</accession>
<dbReference type="Pfam" id="PF00400">
    <property type="entry name" value="WD40"/>
    <property type="match status" value="6"/>
</dbReference>
<evidence type="ECO:0000313" key="11">
    <source>
        <dbReference type="Proteomes" id="UP000677054"/>
    </source>
</evidence>
<proteinExistence type="predicted"/>
<comment type="subcellular location">
    <subcellularLocation>
        <location evidence="1">Nucleus</location>
    </subcellularLocation>
</comment>
<evidence type="ECO:0000256" key="1">
    <source>
        <dbReference type="ARBA" id="ARBA00004123"/>
    </source>
</evidence>
<dbReference type="InterPro" id="IPR038184">
    <property type="entry name" value="CSTF1_dimer_sf"/>
</dbReference>
<dbReference type="PANTHER" id="PTHR44133:SF2">
    <property type="entry name" value="CLEAVAGE STIMULATION FACTOR SUBUNIT 1"/>
    <property type="match status" value="1"/>
</dbReference>
<dbReference type="GO" id="GO:0031124">
    <property type="term" value="P:mRNA 3'-end processing"/>
    <property type="evidence" value="ECO:0007669"/>
    <property type="project" value="InterPro"/>
</dbReference>
<feature type="repeat" description="WD" evidence="7">
    <location>
        <begin position="302"/>
        <end position="343"/>
    </location>
</feature>
<dbReference type="CDD" id="cd00200">
    <property type="entry name" value="WD40"/>
    <property type="match status" value="1"/>
</dbReference>
<dbReference type="SUPFAM" id="SSF50978">
    <property type="entry name" value="WD40 repeat-like"/>
    <property type="match status" value="1"/>
</dbReference>
<feature type="repeat" description="WD" evidence="7">
    <location>
        <begin position="147"/>
        <end position="181"/>
    </location>
</feature>
<dbReference type="InterPro" id="IPR020472">
    <property type="entry name" value="WD40_PAC1"/>
</dbReference>
<feature type="repeat" description="WD" evidence="7">
    <location>
        <begin position="353"/>
        <end position="387"/>
    </location>
</feature>
<evidence type="ECO:0000256" key="3">
    <source>
        <dbReference type="ARBA" id="ARBA00022664"/>
    </source>
</evidence>
<dbReference type="EMBL" id="LR899779">
    <property type="protein sequence ID" value="CAD7242404.1"/>
    <property type="molecule type" value="Genomic_DNA"/>
</dbReference>
<feature type="repeat" description="WD" evidence="7">
    <location>
        <begin position="257"/>
        <end position="298"/>
    </location>
</feature>
<dbReference type="PRINTS" id="PR00320">
    <property type="entry name" value="GPROTEINBRPT"/>
</dbReference>
<dbReference type="PROSITE" id="PS00678">
    <property type="entry name" value="WD_REPEATS_1"/>
    <property type="match status" value="1"/>
</dbReference>
<evidence type="ECO:0000256" key="8">
    <source>
        <dbReference type="SAM" id="MobiDB-lite"/>
    </source>
</evidence>
<dbReference type="OrthoDB" id="14421at2759"/>
<dbReference type="InterPro" id="IPR044633">
    <property type="entry name" value="CstF1-like"/>
</dbReference>
<evidence type="ECO:0000313" key="10">
    <source>
        <dbReference type="EMBL" id="CAD7242404.1"/>
    </source>
</evidence>
<feature type="domain" description="Cleavage stimulation factor subunit 1 dimerisation" evidence="9">
    <location>
        <begin position="27"/>
        <end position="80"/>
    </location>
</feature>
<dbReference type="GO" id="GO:0003723">
    <property type="term" value="F:RNA binding"/>
    <property type="evidence" value="ECO:0007669"/>
    <property type="project" value="TreeGrafter"/>
</dbReference>
<dbReference type="GO" id="GO:0005848">
    <property type="term" value="C:mRNA cleavage stimulating factor complex"/>
    <property type="evidence" value="ECO:0007669"/>
    <property type="project" value="InterPro"/>
</dbReference>
<keyword evidence="5" id="KW-0539">Nucleus</keyword>
<dbReference type="InterPro" id="IPR015943">
    <property type="entry name" value="WD40/YVTN_repeat-like_dom_sf"/>
</dbReference>
<evidence type="ECO:0000259" key="9">
    <source>
        <dbReference type="Pfam" id="PF16699"/>
    </source>
</evidence>
<dbReference type="PANTHER" id="PTHR44133">
    <property type="entry name" value="CLEAVAGE STIMULATION FACTOR SUBUNIT 1"/>
    <property type="match status" value="1"/>
</dbReference>
<reference evidence="10" key="1">
    <citation type="submission" date="2020-11" db="EMBL/GenBank/DDBJ databases">
        <authorList>
            <person name="Tran Van P."/>
        </authorList>
    </citation>
    <scope>NUCLEOTIDE SEQUENCE</scope>
</reference>
<feature type="repeat" description="WD" evidence="7">
    <location>
        <begin position="213"/>
        <end position="254"/>
    </location>
</feature>
<dbReference type="InterPro" id="IPR019775">
    <property type="entry name" value="WD40_repeat_CS"/>
</dbReference>
<dbReference type="FunFam" id="1.20.960.50:FF:000001">
    <property type="entry name" value="Cleavage stimulation factor subunit 1"/>
    <property type="match status" value="1"/>
</dbReference>
<feature type="region of interest" description="Disordered" evidence="8">
    <location>
        <begin position="1"/>
        <end position="23"/>
    </location>
</feature>
<name>A0A7R9A1B7_9CRUS</name>
<dbReference type="InterPro" id="IPR001680">
    <property type="entry name" value="WD40_rpt"/>
</dbReference>
<dbReference type="InterPro" id="IPR032028">
    <property type="entry name" value="CSTF1_dimer"/>
</dbReference>
<organism evidence="10">
    <name type="scientific">Darwinula stevensoni</name>
    <dbReference type="NCBI Taxonomy" id="69355"/>
    <lineage>
        <taxon>Eukaryota</taxon>
        <taxon>Metazoa</taxon>
        <taxon>Ecdysozoa</taxon>
        <taxon>Arthropoda</taxon>
        <taxon>Crustacea</taxon>
        <taxon>Oligostraca</taxon>
        <taxon>Ostracoda</taxon>
        <taxon>Podocopa</taxon>
        <taxon>Podocopida</taxon>
        <taxon>Darwinulocopina</taxon>
        <taxon>Darwinuloidea</taxon>
        <taxon>Darwinulidae</taxon>
        <taxon>Darwinula</taxon>
    </lineage>
</organism>
<sequence length="477" mass="52199">MAPIVNAGGDQRNQRGTGTGDSATFPVKLRDQVYKLMISQLFYDGHQALAVQLSNMVQVSQPCPPSDRLLNLVSIGLEKEKGSFGVLLLHFRYALLGKSLNNFLCVADSKTVNRLDSTILGPGLDLEFETEVPVSAPEPALYETAYVTAHKGNCRAGAFSPDGQLCATGSVDASIKILDVERMLAKSAPDAEGGSSTSGPANEVQGHPVIRTLYDHFEEVTTLQFHPTLPFLASGSRDHTIKIFDYAKASAKKASKTYTDADQVRCISFHPSGDYLLAATNHPVIRLYDVNTGQCYVCSIPAHQHKGAVLFIKYSNDGKQYVSASRDGSIKIWDAVSNRCINTFQQAHEGIEVCSVMYSRNGKYVLSAGKDSLVKLWELSTSRCLIAYTGAGTAGKQNHRAHAVFNHTEDYVLFPDEATISLCAWDSRNAARKKLLSLGHNGPVRYLIHSAVSPAFLSCSDDFRARFWYRRTHSATH</sequence>
<dbReference type="PROSITE" id="PS50294">
    <property type="entry name" value="WD_REPEATS_REGION"/>
    <property type="match status" value="2"/>
</dbReference>
<evidence type="ECO:0000256" key="7">
    <source>
        <dbReference type="PROSITE-ProRule" id="PRU00221"/>
    </source>
</evidence>
<keyword evidence="2 7" id="KW-0853">WD repeat</keyword>
<protein>
    <recommendedName>
        <fullName evidence="6">Cleavage stimulation factor 50 kDa subunit</fullName>
    </recommendedName>
</protein>
<keyword evidence="4" id="KW-0677">Repeat</keyword>
<dbReference type="InterPro" id="IPR036322">
    <property type="entry name" value="WD40_repeat_dom_sf"/>
</dbReference>
<evidence type="ECO:0000256" key="6">
    <source>
        <dbReference type="ARBA" id="ARBA00029851"/>
    </source>
</evidence>
<gene>
    <name evidence="10" type="ORF">DSTB1V02_LOCUS2370</name>
</gene>
<evidence type="ECO:0000256" key="5">
    <source>
        <dbReference type="ARBA" id="ARBA00023242"/>
    </source>
</evidence>
<dbReference type="AlphaFoldDB" id="A0A7R9A1B7"/>
<dbReference type="FunFam" id="2.130.10.10:FF:000089">
    <property type="entry name" value="Cleavage stimulation factor subunit 1"/>
    <property type="match status" value="1"/>
</dbReference>
<keyword evidence="3" id="KW-0507">mRNA processing</keyword>
<dbReference type="PROSITE" id="PS50082">
    <property type="entry name" value="WD_REPEATS_2"/>
    <property type="match status" value="5"/>
</dbReference>
<dbReference type="Proteomes" id="UP000677054">
    <property type="component" value="Unassembled WGS sequence"/>
</dbReference>
<dbReference type="EMBL" id="CAJPEV010000262">
    <property type="protein sequence ID" value="CAG0883135.1"/>
    <property type="molecule type" value="Genomic_DNA"/>
</dbReference>
<dbReference type="Pfam" id="PF16699">
    <property type="entry name" value="CSTF1_dimer"/>
    <property type="match status" value="1"/>
</dbReference>
<evidence type="ECO:0000256" key="2">
    <source>
        <dbReference type="ARBA" id="ARBA00022574"/>
    </source>
</evidence>
<dbReference type="Gene3D" id="2.130.10.10">
    <property type="entry name" value="YVTN repeat-like/Quinoprotein amine dehydrogenase"/>
    <property type="match status" value="2"/>
</dbReference>
<dbReference type="Gene3D" id="1.20.960.50">
    <property type="entry name" value="Cleavage stimulation factor subunit 1, dimerisation domain"/>
    <property type="match status" value="1"/>
</dbReference>
<keyword evidence="11" id="KW-1185">Reference proteome</keyword>
<evidence type="ECO:0000256" key="4">
    <source>
        <dbReference type="ARBA" id="ARBA00022737"/>
    </source>
</evidence>
<dbReference type="SMART" id="SM00320">
    <property type="entry name" value="WD40"/>
    <property type="match status" value="6"/>
</dbReference>